<dbReference type="InterPro" id="IPR052595">
    <property type="entry name" value="LRRC69/RLP"/>
</dbReference>
<accession>A0AAW0LGA3</accession>
<sequence>MVPSVSISILVVAWVVCIFMLTKTQVFAVGFVATSESSALEQEKKFLLESKWWNDYSNDNLSHCKWYGIKCNDSGSITEINMDGAYLGNKFSKFNFSSFSNLAHLNFSRTRLMRSIPHEIGTLSKLTYLDPSQNHIIDQKPLVRRPIN</sequence>
<evidence type="ECO:0000313" key="2">
    <source>
        <dbReference type="Proteomes" id="UP000237347"/>
    </source>
</evidence>
<organism evidence="1 2">
    <name type="scientific">Quercus suber</name>
    <name type="common">Cork oak</name>
    <dbReference type="NCBI Taxonomy" id="58331"/>
    <lineage>
        <taxon>Eukaryota</taxon>
        <taxon>Viridiplantae</taxon>
        <taxon>Streptophyta</taxon>
        <taxon>Embryophyta</taxon>
        <taxon>Tracheophyta</taxon>
        <taxon>Spermatophyta</taxon>
        <taxon>Magnoliopsida</taxon>
        <taxon>eudicotyledons</taxon>
        <taxon>Gunneridae</taxon>
        <taxon>Pentapetalae</taxon>
        <taxon>rosids</taxon>
        <taxon>fabids</taxon>
        <taxon>Fagales</taxon>
        <taxon>Fagaceae</taxon>
        <taxon>Quercus</taxon>
    </lineage>
</organism>
<dbReference type="SUPFAM" id="SSF52058">
    <property type="entry name" value="L domain-like"/>
    <property type="match status" value="1"/>
</dbReference>
<comment type="caution">
    <text evidence="1">The sequence shown here is derived from an EMBL/GenBank/DDBJ whole genome shotgun (WGS) entry which is preliminary data.</text>
</comment>
<reference evidence="1 2" key="1">
    <citation type="journal article" date="2018" name="Sci. Data">
        <title>The draft genome sequence of cork oak.</title>
        <authorList>
            <person name="Ramos A.M."/>
            <person name="Usie A."/>
            <person name="Barbosa P."/>
            <person name="Barros P.M."/>
            <person name="Capote T."/>
            <person name="Chaves I."/>
            <person name="Simoes F."/>
            <person name="Abreu I."/>
            <person name="Carrasquinho I."/>
            <person name="Faro C."/>
            <person name="Guimaraes J.B."/>
            <person name="Mendonca D."/>
            <person name="Nobrega F."/>
            <person name="Rodrigues L."/>
            <person name="Saibo N.J.M."/>
            <person name="Varela M.C."/>
            <person name="Egas C."/>
            <person name="Matos J."/>
            <person name="Miguel C.M."/>
            <person name="Oliveira M.M."/>
            <person name="Ricardo C.P."/>
            <person name="Goncalves S."/>
        </authorList>
    </citation>
    <scope>NUCLEOTIDE SEQUENCE [LARGE SCALE GENOMIC DNA]</scope>
    <source>
        <strain evidence="2">cv. HL8</strain>
    </source>
</reference>
<dbReference type="PANTHER" id="PTHR48057:SF7">
    <property type="entry name" value="LEUCINE-RICH REPEAT SERINE_THREONINE-PROTEIN KINASE 1"/>
    <property type="match status" value="1"/>
</dbReference>
<proteinExistence type="predicted"/>
<dbReference type="GO" id="GO:0016301">
    <property type="term" value="F:kinase activity"/>
    <property type="evidence" value="ECO:0007669"/>
    <property type="project" value="UniProtKB-KW"/>
</dbReference>
<dbReference type="AlphaFoldDB" id="A0AAW0LGA3"/>
<dbReference type="Gene3D" id="3.80.10.10">
    <property type="entry name" value="Ribonuclease Inhibitor"/>
    <property type="match status" value="1"/>
</dbReference>
<gene>
    <name evidence="1" type="ORF">CFP56_044055</name>
</gene>
<evidence type="ECO:0000313" key="1">
    <source>
        <dbReference type="EMBL" id="KAK7850622.1"/>
    </source>
</evidence>
<name>A0AAW0LGA3_QUESU</name>
<keyword evidence="2" id="KW-1185">Reference proteome</keyword>
<dbReference type="EMBL" id="PKMF04000097">
    <property type="protein sequence ID" value="KAK7850622.1"/>
    <property type="molecule type" value="Genomic_DNA"/>
</dbReference>
<protein>
    <submittedName>
        <fullName evidence="1">Leucine-rich repeat receptor-like protein kinase</fullName>
    </submittedName>
</protein>
<dbReference type="PANTHER" id="PTHR48057">
    <property type="entry name" value="LEUCINE-RICH REPEAT SERINE/THREONINE-PROTEIN KINASE 1"/>
    <property type="match status" value="1"/>
</dbReference>
<dbReference type="Proteomes" id="UP000237347">
    <property type="component" value="Unassembled WGS sequence"/>
</dbReference>
<dbReference type="InterPro" id="IPR032675">
    <property type="entry name" value="LRR_dom_sf"/>
</dbReference>